<evidence type="ECO:0000313" key="6">
    <source>
        <dbReference type="Proteomes" id="UP000554144"/>
    </source>
</evidence>
<feature type="signal peptide" evidence="3">
    <location>
        <begin position="1"/>
        <end position="23"/>
    </location>
</feature>
<name>A0A853H8I7_9BURK</name>
<evidence type="ECO:0000256" key="2">
    <source>
        <dbReference type="ARBA" id="ARBA00022729"/>
    </source>
</evidence>
<dbReference type="SUPFAM" id="SSF53822">
    <property type="entry name" value="Periplasmic binding protein-like I"/>
    <property type="match status" value="1"/>
</dbReference>
<dbReference type="PANTHER" id="PTHR30483">
    <property type="entry name" value="LEUCINE-SPECIFIC-BINDING PROTEIN"/>
    <property type="match status" value="1"/>
</dbReference>
<dbReference type="Proteomes" id="UP000554144">
    <property type="component" value="Unassembled WGS sequence"/>
</dbReference>
<dbReference type="InterPro" id="IPR028082">
    <property type="entry name" value="Peripla_BP_I"/>
</dbReference>
<dbReference type="CDD" id="cd06327">
    <property type="entry name" value="PBP1_SBP-like"/>
    <property type="match status" value="1"/>
</dbReference>
<dbReference type="EMBL" id="JACCEV010000003">
    <property type="protein sequence ID" value="NYT86364.1"/>
    <property type="molecule type" value="Genomic_DNA"/>
</dbReference>
<proteinExistence type="inferred from homology"/>
<dbReference type="AlphaFoldDB" id="A0A853H8I7"/>
<feature type="chain" id="PRO_5032574733" evidence="3">
    <location>
        <begin position="24"/>
        <end position="402"/>
    </location>
</feature>
<dbReference type="PANTHER" id="PTHR30483:SF6">
    <property type="entry name" value="PERIPLASMIC BINDING PROTEIN OF ABC TRANSPORTER FOR NATURAL AMINO ACIDS"/>
    <property type="match status" value="1"/>
</dbReference>
<sequence length="402" mass="43275">MITGLRTLALGCALAFTGLSTQASTTLTPKIGVLTDMTGTYSDIAGRGSAVAAEMAVEDFFARHPEVKASVISGDHQNKTDVGAAMVRDWIDNQGVDVVAELTSSGVAFAAQRVTKEKDKLLLITSAGSSDLTGKGCSPNTIAWVYDTYATANGTARAMVRQGGKSWYMIMVDYNFGEALARDAMDAVKDEGGTIVGTTKHPLAAADLSSQIFSASASKADVIGLAHAGGDLTTSIKQAKEFGLTDSGQKLAALLMYITDVHAIGLDAAQGLYLTTAFYWDRNEASREWSKRFYERMNAMPSMGQAGVYSGVMHYLEAVRQAGTTDTTAVRKKMGEIKVNDMFAENAYLREDGRLMNDLYLVQVKSPSESKYPWDYFNIVDTIPANDAFRKPAASECPVFKK</sequence>
<evidence type="ECO:0000256" key="1">
    <source>
        <dbReference type="ARBA" id="ARBA00010062"/>
    </source>
</evidence>
<dbReference type="Pfam" id="PF13458">
    <property type="entry name" value="Peripla_BP_6"/>
    <property type="match status" value="1"/>
</dbReference>
<protein>
    <submittedName>
        <fullName evidence="5">ABC transporter substrate-binding protein</fullName>
    </submittedName>
</protein>
<evidence type="ECO:0000313" key="5">
    <source>
        <dbReference type="EMBL" id="NYT86364.1"/>
    </source>
</evidence>
<gene>
    <name evidence="5" type="ORF">H0A62_12180</name>
</gene>
<feature type="domain" description="Leucine-binding protein" evidence="4">
    <location>
        <begin position="30"/>
        <end position="365"/>
    </location>
</feature>
<comment type="caution">
    <text evidence="5">The sequence shown here is derived from an EMBL/GenBank/DDBJ whole genome shotgun (WGS) entry which is preliminary data.</text>
</comment>
<organism evidence="5 6">
    <name type="scientific">Pollutimonas harenae</name>
    <dbReference type="NCBI Taxonomy" id="657015"/>
    <lineage>
        <taxon>Bacteria</taxon>
        <taxon>Pseudomonadati</taxon>
        <taxon>Pseudomonadota</taxon>
        <taxon>Betaproteobacteria</taxon>
        <taxon>Burkholderiales</taxon>
        <taxon>Alcaligenaceae</taxon>
        <taxon>Pollutimonas</taxon>
    </lineage>
</organism>
<dbReference type="Gene3D" id="3.40.50.2300">
    <property type="match status" value="2"/>
</dbReference>
<keyword evidence="6" id="KW-1185">Reference proteome</keyword>
<dbReference type="RefSeq" id="WP_130040319.1">
    <property type="nucleotide sequence ID" value="NZ_JACCEV010000003.1"/>
</dbReference>
<comment type="similarity">
    <text evidence="1">Belongs to the leucine-binding protein family.</text>
</comment>
<dbReference type="InterPro" id="IPR028081">
    <property type="entry name" value="Leu-bd"/>
</dbReference>
<accession>A0A853H8I7</accession>
<dbReference type="OrthoDB" id="8887944at2"/>
<evidence type="ECO:0000259" key="4">
    <source>
        <dbReference type="Pfam" id="PF13458"/>
    </source>
</evidence>
<dbReference type="InterPro" id="IPR051010">
    <property type="entry name" value="BCAA_transport"/>
</dbReference>
<evidence type="ECO:0000256" key="3">
    <source>
        <dbReference type="SAM" id="SignalP"/>
    </source>
</evidence>
<keyword evidence="2 3" id="KW-0732">Signal</keyword>
<reference evidence="5 6" key="1">
    <citation type="submission" date="2020-07" db="EMBL/GenBank/DDBJ databases">
        <title>Taxonomic revisions and descriptions of new bacterial species based on genomic comparisons in the high-G+C-content subgroup of the family Alcaligenaceae.</title>
        <authorList>
            <person name="Szabo A."/>
            <person name="Felfoldi T."/>
        </authorList>
    </citation>
    <scope>NUCLEOTIDE SEQUENCE [LARGE SCALE GENOMIC DNA]</scope>
    <source>
        <strain evidence="5 6">DSM 25667</strain>
    </source>
</reference>